<name>A0ABV7BRZ3_9PROT</name>
<gene>
    <name evidence="1" type="ORF">ACFOD3_06275</name>
</gene>
<accession>A0ABV7BRZ3</accession>
<dbReference type="InterPro" id="IPR021710">
    <property type="entry name" value="DUF3293"/>
</dbReference>
<dbReference type="EMBL" id="JBHRSB010000002">
    <property type="protein sequence ID" value="MFC2999491.1"/>
    <property type="molecule type" value="Genomic_DNA"/>
</dbReference>
<sequence>MTRPPLAAFRATGYEAAGITVRIGRRSATMDALVAAHGLRQAGFVTAWNPRSRRMPPGWNRRMQARLRVAARDLVLAEGFGRGTGRGPGWAEHHLLLAGDPRRLAVLARRFRQWAIVVVEARRPARLSLALHPRPHSLPRAG</sequence>
<evidence type="ECO:0000313" key="1">
    <source>
        <dbReference type="EMBL" id="MFC2999491.1"/>
    </source>
</evidence>
<dbReference type="RefSeq" id="WP_216835538.1">
    <property type="nucleotide sequence ID" value="NZ_JAFNJS010000002.1"/>
</dbReference>
<dbReference type="Proteomes" id="UP001595420">
    <property type="component" value="Unassembled WGS sequence"/>
</dbReference>
<dbReference type="Pfam" id="PF11697">
    <property type="entry name" value="DUF3293"/>
    <property type="match status" value="1"/>
</dbReference>
<comment type="caution">
    <text evidence="1">The sequence shown here is derived from an EMBL/GenBank/DDBJ whole genome shotgun (WGS) entry which is preliminary data.</text>
</comment>
<reference evidence="2" key="1">
    <citation type="journal article" date="2019" name="Int. J. Syst. Evol. Microbiol.">
        <title>The Global Catalogue of Microorganisms (GCM) 10K type strain sequencing project: providing services to taxonomists for standard genome sequencing and annotation.</title>
        <authorList>
            <consortium name="The Broad Institute Genomics Platform"/>
            <consortium name="The Broad Institute Genome Sequencing Center for Infectious Disease"/>
            <person name="Wu L."/>
            <person name="Ma J."/>
        </authorList>
    </citation>
    <scope>NUCLEOTIDE SEQUENCE [LARGE SCALE GENOMIC DNA]</scope>
    <source>
        <strain evidence="2">CGMCC 1.16855</strain>
    </source>
</reference>
<keyword evidence="2" id="KW-1185">Reference proteome</keyword>
<evidence type="ECO:0000313" key="2">
    <source>
        <dbReference type="Proteomes" id="UP001595420"/>
    </source>
</evidence>
<protein>
    <submittedName>
        <fullName evidence="1">DUF3293 domain-containing protein</fullName>
    </submittedName>
</protein>
<organism evidence="1 2">
    <name type="scientific">Falsiroseomonas tokyonensis</name>
    <dbReference type="NCBI Taxonomy" id="430521"/>
    <lineage>
        <taxon>Bacteria</taxon>
        <taxon>Pseudomonadati</taxon>
        <taxon>Pseudomonadota</taxon>
        <taxon>Alphaproteobacteria</taxon>
        <taxon>Acetobacterales</taxon>
        <taxon>Roseomonadaceae</taxon>
        <taxon>Falsiroseomonas</taxon>
    </lineage>
</organism>
<proteinExistence type="predicted"/>